<feature type="compositionally biased region" description="Acidic residues" evidence="1">
    <location>
        <begin position="17"/>
        <end position="33"/>
    </location>
</feature>
<feature type="compositionally biased region" description="Basic residues" evidence="1">
    <location>
        <begin position="1"/>
        <end position="11"/>
    </location>
</feature>
<accession>Q9X347</accession>
<dbReference type="EMBL" id="AF065404">
    <property type="protein sequence ID" value="AAD32381.1"/>
    <property type="molecule type" value="Genomic_DNA"/>
</dbReference>
<evidence type="ECO:0000256" key="1">
    <source>
        <dbReference type="SAM" id="MobiDB-lite"/>
    </source>
</evidence>
<protein>
    <submittedName>
        <fullName evidence="2">PXO1-77</fullName>
    </submittedName>
</protein>
<evidence type="ECO:0000313" key="2">
    <source>
        <dbReference type="EMBL" id="AAD32381.1"/>
    </source>
</evidence>
<geneLocation type="plasmid" evidence="2">
    <name>pX01</name>
</geneLocation>
<keyword evidence="2" id="KW-0614">Plasmid</keyword>
<feature type="region of interest" description="Disordered" evidence="1">
    <location>
        <begin position="1"/>
        <end position="33"/>
    </location>
</feature>
<dbReference type="PIR" id="E59100">
    <property type="entry name" value="E59100"/>
</dbReference>
<organism evidence="2">
    <name type="scientific">Bacillus anthracis</name>
    <name type="common">anthrax bacterium</name>
    <dbReference type="NCBI Taxonomy" id="1392"/>
    <lineage>
        <taxon>Bacteria</taxon>
        <taxon>Bacillati</taxon>
        <taxon>Bacillota</taxon>
        <taxon>Bacilli</taxon>
        <taxon>Bacillales</taxon>
        <taxon>Bacillaceae</taxon>
        <taxon>Bacillus</taxon>
        <taxon>Bacillus cereus group</taxon>
    </lineage>
</organism>
<proteinExistence type="predicted"/>
<sequence>MKLFGKKKKEKKKIEAEEKDELELEEEELEDEEIPTQLDNQTTVFDVIAPEGMKIDAEDYGVIKQSLGSNTFFRPFYIPRDGYPRMMQTNW</sequence>
<name>Q9X347_BACAN</name>
<reference evidence="2" key="1">
    <citation type="journal article" date="1999" name="J. Bacteriol.">
        <title>Sequence and organization of pXO1, the large Bacillus anthracis plasmid harboring the anthrax toxin genes.</title>
        <authorList>
            <person name="Okinaka R.T."/>
            <person name="Cloud K."/>
            <person name="Hampton O."/>
            <person name="Hoffmaster A.R."/>
            <person name="Hill K.K."/>
            <person name="Keim P."/>
            <person name="Koehler T.M."/>
            <person name="Lamke G."/>
            <person name="Kumano S."/>
            <person name="Mahillon J."/>
            <person name="Manter D."/>
            <person name="Martinez Y."/>
            <person name="Ricke D."/>
            <person name="Svensson R."/>
            <person name="Jackson P.J."/>
        </authorList>
    </citation>
    <scope>NUCLEOTIDE SEQUENCE</scope>
    <source>
        <strain evidence="2">Sterne</strain>
        <plasmid evidence="2">pX01</plasmid>
    </source>
</reference>
<dbReference type="AlphaFoldDB" id="Q9X347"/>